<dbReference type="NCBIfam" id="NF005162">
    <property type="entry name" value="PRK06638.1-1"/>
    <property type="match status" value="1"/>
</dbReference>
<keyword evidence="7" id="KW-1278">Translocase</keyword>
<keyword evidence="4 13" id="KW-1003">Cell membrane</keyword>
<comment type="similarity">
    <text evidence="2 13">Belongs to the complex I subunit 6 family.</text>
</comment>
<evidence type="ECO:0000256" key="10">
    <source>
        <dbReference type="ARBA" id="ARBA00023136"/>
    </source>
</evidence>
<evidence type="ECO:0000256" key="14">
    <source>
        <dbReference type="SAM" id="MobiDB-lite"/>
    </source>
</evidence>
<evidence type="ECO:0000256" key="9">
    <source>
        <dbReference type="ARBA" id="ARBA00023027"/>
    </source>
</evidence>
<dbReference type="RefSeq" id="WP_115458202.1">
    <property type="nucleotide sequence ID" value="NZ_QRAP01000004.1"/>
</dbReference>
<evidence type="ECO:0000313" key="15">
    <source>
        <dbReference type="EMBL" id="RDK91861.1"/>
    </source>
</evidence>
<evidence type="ECO:0000256" key="4">
    <source>
        <dbReference type="ARBA" id="ARBA00022475"/>
    </source>
</evidence>
<keyword evidence="8 13" id="KW-1133">Transmembrane helix</keyword>
<organism evidence="15 16">
    <name type="scientific">Enterobacillus tribolii</name>
    <dbReference type="NCBI Taxonomy" id="1487935"/>
    <lineage>
        <taxon>Bacteria</taxon>
        <taxon>Pseudomonadati</taxon>
        <taxon>Pseudomonadota</taxon>
        <taxon>Gammaproteobacteria</taxon>
        <taxon>Enterobacterales</taxon>
        <taxon>Hafniaceae</taxon>
        <taxon>Enterobacillus</taxon>
    </lineage>
</organism>
<name>A0A370QRR8_9GAMM</name>
<keyword evidence="16" id="KW-1185">Reference proteome</keyword>
<dbReference type="PANTHER" id="PTHR33269:SF17">
    <property type="entry name" value="NADH-UBIQUINONE OXIDOREDUCTASE CHAIN 6"/>
    <property type="match status" value="1"/>
</dbReference>
<evidence type="ECO:0000256" key="6">
    <source>
        <dbReference type="ARBA" id="ARBA00022719"/>
    </source>
</evidence>
<dbReference type="OrthoDB" id="9790848at2"/>
<keyword evidence="9 13" id="KW-0520">NAD</keyword>
<dbReference type="Gene3D" id="1.20.120.1200">
    <property type="entry name" value="NADH-ubiquinone/plastoquinone oxidoreductase chain 6, subunit NuoJ"/>
    <property type="match status" value="1"/>
</dbReference>
<dbReference type="Proteomes" id="UP000254848">
    <property type="component" value="Unassembled WGS sequence"/>
</dbReference>
<gene>
    <name evidence="15" type="ORF">C8D90_1045</name>
</gene>
<evidence type="ECO:0000256" key="2">
    <source>
        <dbReference type="ARBA" id="ARBA00005698"/>
    </source>
</evidence>
<comment type="function">
    <text evidence="13">NDH-1 shuttles electrons from NADH, via FMN and iron-sulfur (Fe-S) centers, to quinones in the respiratory chain. Couples the redox reaction to proton translocation (for every two electrons transferred, four hydrogen ions are translocated across the cytoplasmic membrane), and thus conserves the redox energy in a proton gradient.</text>
</comment>
<keyword evidence="10 13" id="KW-0472">Membrane</keyword>
<dbReference type="InterPro" id="IPR042106">
    <property type="entry name" value="Nuo/plastoQ_OxRdtase_6_NuoJ"/>
</dbReference>
<dbReference type="Pfam" id="PF00499">
    <property type="entry name" value="Oxidored_q3"/>
    <property type="match status" value="1"/>
</dbReference>
<feature type="transmembrane region" description="Helical" evidence="13">
    <location>
        <begin position="134"/>
        <end position="156"/>
    </location>
</feature>
<keyword evidence="6 13" id="KW-0874">Quinone</keyword>
<comment type="subunit">
    <text evidence="11">Composed of 13 different subunits. Subunits NuoA, H, J, K, L, M, N constitute the membrane sector of the complex.</text>
</comment>
<evidence type="ECO:0000256" key="8">
    <source>
        <dbReference type="ARBA" id="ARBA00022989"/>
    </source>
</evidence>
<accession>A0A370QRR8</accession>
<dbReference type="AlphaFoldDB" id="A0A370QRR8"/>
<feature type="transmembrane region" description="Helical" evidence="13">
    <location>
        <begin position="93"/>
        <end position="114"/>
    </location>
</feature>
<dbReference type="FunFam" id="1.20.120.1200:FF:000001">
    <property type="entry name" value="NADH-quinone oxidoreductase subunit J"/>
    <property type="match status" value="1"/>
</dbReference>
<dbReference type="PANTHER" id="PTHR33269">
    <property type="entry name" value="NADH-UBIQUINONE OXIDOREDUCTASE CHAIN 6"/>
    <property type="match status" value="1"/>
</dbReference>
<sequence>MEFAFYVAALVAVVATIRVISHTNPVHALLYLVVSLLAIAAVFFSLGAYFAGALEIIVYAGAIMVLFVFVVMMLNLGGSVIEQERAWLKPSLWIGPGILSLVLLAVLVNAIMSLHDKGITGAAVDAKAVGIALFGPYVLAVELVSMLLLAGLVVAFHLGREHKQGEVLSKAPEDGEGRAQAVRNKAEERA</sequence>
<feature type="region of interest" description="Disordered" evidence="14">
    <location>
        <begin position="167"/>
        <end position="190"/>
    </location>
</feature>
<dbReference type="EC" id="7.1.1.-" evidence="13"/>
<evidence type="ECO:0000256" key="1">
    <source>
        <dbReference type="ARBA" id="ARBA00004651"/>
    </source>
</evidence>
<reference evidence="15 16" key="1">
    <citation type="submission" date="2018-07" db="EMBL/GenBank/DDBJ databases">
        <title>Genomic Encyclopedia of Type Strains, Phase IV (KMG-IV): sequencing the most valuable type-strain genomes for metagenomic binning, comparative biology and taxonomic classification.</title>
        <authorList>
            <person name="Goeker M."/>
        </authorList>
    </citation>
    <scope>NUCLEOTIDE SEQUENCE [LARGE SCALE GENOMIC DNA]</scope>
    <source>
        <strain evidence="15 16">DSM 103736</strain>
    </source>
</reference>
<comment type="caution">
    <text evidence="15">The sequence shown here is derived from an EMBL/GenBank/DDBJ whole genome shotgun (WGS) entry which is preliminary data.</text>
</comment>
<dbReference type="GO" id="GO:0048038">
    <property type="term" value="F:quinone binding"/>
    <property type="evidence" value="ECO:0007669"/>
    <property type="project" value="UniProtKB-UniRule"/>
</dbReference>
<evidence type="ECO:0000256" key="7">
    <source>
        <dbReference type="ARBA" id="ARBA00022967"/>
    </source>
</evidence>
<evidence type="ECO:0000313" key="16">
    <source>
        <dbReference type="Proteomes" id="UP000254848"/>
    </source>
</evidence>
<dbReference type="EMBL" id="QRAP01000004">
    <property type="protein sequence ID" value="RDK91861.1"/>
    <property type="molecule type" value="Genomic_DNA"/>
</dbReference>
<feature type="transmembrane region" description="Helical" evidence="13">
    <location>
        <begin position="56"/>
        <end position="81"/>
    </location>
</feature>
<evidence type="ECO:0000256" key="5">
    <source>
        <dbReference type="ARBA" id="ARBA00022692"/>
    </source>
</evidence>
<evidence type="ECO:0000256" key="3">
    <source>
        <dbReference type="ARBA" id="ARBA00019907"/>
    </source>
</evidence>
<protein>
    <recommendedName>
        <fullName evidence="3 13">NADH-quinone oxidoreductase subunit J</fullName>
        <ecNumber evidence="13">7.1.1.-</ecNumber>
    </recommendedName>
</protein>
<comment type="catalytic activity">
    <reaction evidence="12 13">
        <text>a quinone + NADH + 5 H(+)(in) = a quinol + NAD(+) + 4 H(+)(out)</text>
        <dbReference type="Rhea" id="RHEA:57888"/>
        <dbReference type="ChEBI" id="CHEBI:15378"/>
        <dbReference type="ChEBI" id="CHEBI:24646"/>
        <dbReference type="ChEBI" id="CHEBI:57540"/>
        <dbReference type="ChEBI" id="CHEBI:57945"/>
        <dbReference type="ChEBI" id="CHEBI:132124"/>
    </reaction>
</comment>
<dbReference type="GO" id="GO:0008137">
    <property type="term" value="F:NADH dehydrogenase (ubiquinone) activity"/>
    <property type="evidence" value="ECO:0007669"/>
    <property type="project" value="UniProtKB-UniRule"/>
</dbReference>
<comment type="subcellular location">
    <subcellularLocation>
        <location evidence="1 13">Cell membrane</location>
        <topology evidence="1 13">Multi-pass membrane protein</topology>
    </subcellularLocation>
</comment>
<dbReference type="GO" id="GO:0005886">
    <property type="term" value="C:plasma membrane"/>
    <property type="evidence" value="ECO:0007669"/>
    <property type="project" value="UniProtKB-SubCell"/>
</dbReference>
<proteinExistence type="inferred from homology"/>
<evidence type="ECO:0000256" key="13">
    <source>
        <dbReference type="RuleBase" id="RU004429"/>
    </source>
</evidence>
<feature type="transmembrane region" description="Helical" evidence="13">
    <location>
        <begin position="28"/>
        <end position="50"/>
    </location>
</feature>
<dbReference type="InterPro" id="IPR001457">
    <property type="entry name" value="NADH_UbQ/plastoQ_OxRdtase_su6"/>
</dbReference>
<feature type="transmembrane region" description="Helical" evidence="13">
    <location>
        <begin position="6"/>
        <end position="21"/>
    </location>
</feature>
<keyword evidence="15" id="KW-0830">Ubiquinone</keyword>
<evidence type="ECO:0000256" key="11">
    <source>
        <dbReference type="ARBA" id="ARBA00025811"/>
    </source>
</evidence>
<feature type="compositionally biased region" description="Basic and acidic residues" evidence="14">
    <location>
        <begin position="167"/>
        <end position="177"/>
    </location>
</feature>
<evidence type="ECO:0000256" key="12">
    <source>
        <dbReference type="ARBA" id="ARBA00047712"/>
    </source>
</evidence>
<keyword evidence="5 13" id="KW-0812">Transmembrane</keyword>